<evidence type="ECO:0000256" key="1">
    <source>
        <dbReference type="SAM" id="MobiDB-lite"/>
    </source>
</evidence>
<feature type="region of interest" description="Disordered" evidence="1">
    <location>
        <begin position="154"/>
        <end position="177"/>
    </location>
</feature>
<protein>
    <submittedName>
        <fullName evidence="2">Uncharacterized protein</fullName>
    </submittedName>
</protein>
<dbReference type="EMBL" id="OU503046">
    <property type="protein sequence ID" value="CAI9771780.1"/>
    <property type="molecule type" value="Genomic_DNA"/>
</dbReference>
<sequence length="314" mass="35350">MEAFTLLKLRRGSAGSGTSFFTDNLTSKPRTATTASLKPPSSDTDDAANDEPYFDLEFALPEEEEEAKIHENEDEFEELEDENYDEGELKFELSKDQNVILSPSDDLFFKGRLLPVEPSSNLLNSSENNSKLPAVLAKSATKFRVLLLKLKKSKSEKNEGNSPPKSQENVENGKDDQNKIQGDKFFFMKFKVEEVPLFSLFARDSSSKGNKNGGEHENEVEDKDSNEKKLTKETVQKYLKMVKPSYIRVSKRYGEKLKIAGHLSFPGGETKGGAAPPLRFPGTEKGGEGAVKQRVVQHQRCLLRRRRKEEKGRH</sequence>
<gene>
    <name evidence="2" type="ORF">FPE_LOCUS19210</name>
</gene>
<feature type="region of interest" description="Disordered" evidence="1">
    <location>
        <begin position="13"/>
        <end position="50"/>
    </location>
</feature>
<evidence type="ECO:0000313" key="3">
    <source>
        <dbReference type="Proteomes" id="UP000834106"/>
    </source>
</evidence>
<accession>A0AAD1ZR45</accession>
<reference evidence="2" key="1">
    <citation type="submission" date="2023-05" db="EMBL/GenBank/DDBJ databases">
        <authorList>
            <person name="Huff M."/>
        </authorList>
    </citation>
    <scope>NUCLEOTIDE SEQUENCE</scope>
</reference>
<name>A0AAD1ZR45_9LAMI</name>
<evidence type="ECO:0000313" key="2">
    <source>
        <dbReference type="EMBL" id="CAI9771780.1"/>
    </source>
</evidence>
<organism evidence="2 3">
    <name type="scientific">Fraxinus pennsylvanica</name>
    <dbReference type="NCBI Taxonomy" id="56036"/>
    <lineage>
        <taxon>Eukaryota</taxon>
        <taxon>Viridiplantae</taxon>
        <taxon>Streptophyta</taxon>
        <taxon>Embryophyta</taxon>
        <taxon>Tracheophyta</taxon>
        <taxon>Spermatophyta</taxon>
        <taxon>Magnoliopsida</taxon>
        <taxon>eudicotyledons</taxon>
        <taxon>Gunneridae</taxon>
        <taxon>Pentapetalae</taxon>
        <taxon>asterids</taxon>
        <taxon>lamiids</taxon>
        <taxon>Lamiales</taxon>
        <taxon>Oleaceae</taxon>
        <taxon>Oleeae</taxon>
        <taxon>Fraxinus</taxon>
    </lineage>
</organism>
<keyword evidence="3" id="KW-1185">Reference proteome</keyword>
<proteinExistence type="predicted"/>
<feature type="compositionally biased region" description="Polar residues" evidence="1">
    <location>
        <begin position="16"/>
        <end position="42"/>
    </location>
</feature>
<dbReference type="Proteomes" id="UP000834106">
    <property type="component" value="Chromosome 11"/>
</dbReference>
<dbReference type="PANTHER" id="PTHR33929:SF1">
    <property type="entry name" value="MEMBRANE-ASSOCIATED KINASE REGULATOR 2-RELATED"/>
    <property type="match status" value="1"/>
</dbReference>
<dbReference type="InterPro" id="IPR039619">
    <property type="entry name" value="MAKR2/5"/>
</dbReference>
<feature type="compositionally biased region" description="Basic and acidic residues" evidence="1">
    <location>
        <begin position="213"/>
        <end position="229"/>
    </location>
</feature>
<dbReference type="AlphaFoldDB" id="A0AAD1ZR45"/>
<dbReference type="PANTHER" id="PTHR33929">
    <property type="entry name" value="MEMBRANE-ASSOCIATED KINASE REGULATOR 2-RELATED"/>
    <property type="match status" value="1"/>
</dbReference>
<feature type="region of interest" description="Disordered" evidence="1">
    <location>
        <begin position="262"/>
        <end position="297"/>
    </location>
</feature>
<feature type="compositionally biased region" description="Polar residues" evidence="1">
    <location>
        <begin position="160"/>
        <end position="170"/>
    </location>
</feature>
<feature type="region of interest" description="Disordered" evidence="1">
    <location>
        <begin position="203"/>
        <end position="229"/>
    </location>
</feature>
<dbReference type="GO" id="GO:0005886">
    <property type="term" value="C:plasma membrane"/>
    <property type="evidence" value="ECO:0007669"/>
    <property type="project" value="InterPro"/>
</dbReference>